<dbReference type="Proteomes" id="UP000515152">
    <property type="component" value="Chromosome 1"/>
</dbReference>
<gene>
    <name evidence="4" type="primary">LOC116222047</name>
</gene>
<reference evidence="4" key="1">
    <citation type="submission" date="2025-08" db="UniProtKB">
        <authorList>
            <consortium name="RefSeq"/>
        </authorList>
    </citation>
    <scope>IDENTIFICATION</scope>
</reference>
<dbReference type="OrthoDB" id="8908044at2759"/>
<name>A0A6P8FQU8_CLUHA</name>
<feature type="region of interest" description="Disordered" evidence="1">
    <location>
        <begin position="1"/>
        <end position="39"/>
    </location>
</feature>
<keyword evidence="2" id="KW-0472">Membrane</keyword>
<dbReference type="RefSeq" id="XP_031430503.1">
    <property type="nucleotide sequence ID" value="XM_031574643.2"/>
</dbReference>
<accession>A0A6P8FQU8</accession>
<keyword evidence="2" id="KW-0812">Transmembrane</keyword>
<proteinExistence type="predicted"/>
<sequence length="284" mass="32167">MDPPKDTPGNRTTNPVYKEDSLSQQNKTTSTLLTSPVTRPLSKNIGSRPDWLLYTVPGLAFVLGIVLFLFVLKTHKRRTGAYYHRDMKGCSSVKQTESDDMAPKCLTTADTQSYENVLAAIYSNQEGVCFYVREDDDYVTPVGGDDAAEKFAQTPSDSLNLPDTLTEGESYENMEGLYAHPRKRFNKSQEEDEVYFDPDAVEQQCQGGLHLPQELTDTDSYENMEQNFAAHQQDSDDYINPDTDMGHCSRLMSCPLEGRDYYTEDSYVSMEDNLMSPMEDPEWD</sequence>
<dbReference type="AlphaFoldDB" id="A0A6P8FQU8"/>
<evidence type="ECO:0000256" key="1">
    <source>
        <dbReference type="SAM" id="MobiDB-lite"/>
    </source>
</evidence>
<organism evidence="3 4">
    <name type="scientific">Clupea harengus</name>
    <name type="common">Atlantic herring</name>
    <dbReference type="NCBI Taxonomy" id="7950"/>
    <lineage>
        <taxon>Eukaryota</taxon>
        <taxon>Metazoa</taxon>
        <taxon>Chordata</taxon>
        <taxon>Craniata</taxon>
        <taxon>Vertebrata</taxon>
        <taxon>Euteleostomi</taxon>
        <taxon>Actinopterygii</taxon>
        <taxon>Neopterygii</taxon>
        <taxon>Teleostei</taxon>
        <taxon>Clupei</taxon>
        <taxon>Clupeiformes</taxon>
        <taxon>Clupeoidei</taxon>
        <taxon>Clupeidae</taxon>
        <taxon>Clupea</taxon>
    </lineage>
</organism>
<dbReference type="KEGG" id="char:116222047"/>
<keyword evidence="3" id="KW-1185">Reference proteome</keyword>
<feature type="transmembrane region" description="Helical" evidence="2">
    <location>
        <begin position="51"/>
        <end position="72"/>
    </location>
</feature>
<evidence type="ECO:0000313" key="3">
    <source>
        <dbReference type="Proteomes" id="UP000515152"/>
    </source>
</evidence>
<keyword evidence="2" id="KW-1133">Transmembrane helix</keyword>
<dbReference type="GeneID" id="116222047"/>
<evidence type="ECO:0000256" key="2">
    <source>
        <dbReference type="SAM" id="Phobius"/>
    </source>
</evidence>
<feature type="compositionally biased region" description="Polar residues" evidence="1">
    <location>
        <begin position="22"/>
        <end position="37"/>
    </location>
</feature>
<protein>
    <submittedName>
        <fullName evidence="4">Uncharacterized protein LOC116222047 isoform X1</fullName>
    </submittedName>
</protein>
<evidence type="ECO:0000313" key="4">
    <source>
        <dbReference type="RefSeq" id="XP_031430503.1"/>
    </source>
</evidence>